<dbReference type="InterPro" id="IPR008979">
    <property type="entry name" value="Galactose-bd-like_sf"/>
</dbReference>
<sequence length="454" mass="48273">MRREFTAAGLAHTLFAGDRAAPVVLIRTPYGRQHHFAEARGWVARGFSCVVGDVRGRGGSAGDFRPYRTEAVDGAGVVDALRRLGFRRVIAAGASYAAYCAVTAAIARPDVVVGVLAAVPALGLGETAREPGGAARLACRAGWWGEHVGTVRSTDLRHTPVADLIDGWDDLWAAPERTEELWTALPRLRAPLLAVGGLHDPFAADTVRLAREWGGPSRLLLGPWGHELDAPAPGAALAGRRIGELYVAWARALADLRGGKEFIAVSPDSNGWRRLSEDCEQIHLQVARGGFTADPDRPFRSVPLGAPIPEAENAAVLLSPTLRAGEVRGGISVTLTAVADTPDADWVVRLSLDGTHLAHAVHRRTHTPGEPATFTIDLPPIGQAVPDSARLTFEVAGHHWPRHARNPHTGEDPVRATALLPSRRTVLRAAARIPRHPGGTDTVPAAALPEEVAS</sequence>
<dbReference type="GO" id="GO:0016787">
    <property type="term" value="F:hydrolase activity"/>
    <property type="evidence" value="ECO:0007669"/>
    <property type="project" value="UniProtKB-KW"/>
</dbReference>
<dbReference type="SMART" id="SM00939">
    <property type="entry name" value="PepX_C"/>
    <property type="match status" value="1"/>
</dbReference>
<evidence type="ECO:0000259" key="3">
    <source>
        <dbReference type="SMART" id="SM00939"/>
    </source>
</evidence>
<keyword evidence="5" id="KW-1185">Reference proteome</keyword>
<organism evidence="4 5">
    <name type="scientific">Saccharothrix mutabilis subsp. mutabilis</name>
    <dbReference type="NCBI Taxonomy" id="66855"/>
    <lineage>
        <taxon>Bacteria</taxon>
        <taxon>Bacillati</taxon>
        <taxon>Actinomycetota</taxon>
        <taxon>Actinomycetes</taxon>
        <taxon>Pseudonocardiales</taxon>
        <taxon>Pseudonocardiaceae</taxon>
        <taxon>Saccharothrix</taxon>
    </lineage>
</organism>
<evidence type="ECO:0000256" key="2">
    <source>
        <dbReference type="SAM" id="MobiDB-lite"/>
    </source>
</evidence>
<gene>
    <name evidence="4" type="ORF">GCM10010492_06560</name>
</gene>
<dbReference type="Pfam" id="PF08530">
    <property type="entry name" value="PepX_C"/>
    <property type="match status" value="1"/>
</dbReference>
<feature type="domain" description="Xaa-Pro dipeptidyl-peptidase C-terminal" evidence="3">
    <location>
        <begin position="249"/>
        <end position="434"/>
    </location>
</feature>
<dbReference type="InterPro" id="IPR029058">
    <property type="entry name" value="AB_hydrolase_fold"/>
</dbReference>
<dbReference type="Pfam" id="PF02129">
    <property type="entry name" value="Peptidase_S15"/>
    <property type="match status" value="1"/>
</dbReference>
<comment type="caution">
    <text evidence="4">The sequence shown here is derived from an EMBL/GenBank/DDBJ whole genome shotgun (WGS) entry which is preliminary data.</text>
</comment>
<reference evidence="4 5" key="1">
    <citation type="journal article" date="2019" name="Int. J. Syst. Evol. Microbiol.">
        <title>The Global Catalogue of Microorganisms (GCM) 10K type strain sequencing project: providing services to taxonomists for standard genome sequencing and annotation.</title>
        <authorList>
            <consortium name="The Broad Institute Genomics Platform"/>
            <consortium name="The Broad Institute Genome Sequencing Center for Infectious Disease"/>
            <person name="Wu L."/>
            <person name="Ma J."/>
        </authorList>
    </citation>
    <scope>NUCLEOTIDE SEQUENCE [LARGE SCALE GENOMIC DNA]</scope>
    <source>
        <strain evidence="4 5">JCM 3380</strain>
    </source>
</reference>
<keyword evidence="1 4" id="KW-0378">Hydrolase</keyword>
<dbReference type="RefSeq" id="WP_343932061.1">
    <property type="nucleotide sequence ID" value="NZ_BAAABU010000001.1"/>
</dbReference>
<feature type="region of interest" description="Disordered" evidence="2">
    <location>
        <begin position="434"/>
        <end position="454"/>
    </location>
</feature>
<proteinExistence type="predicted"/>
<dbReference type="SUPFAM" id="SSF53474">
    <property type="entry name" value="alpha/beta-Hydrolases"/>
    <property type="match status" value="1"/>
</dbReference>
<evidence type="ECO:0000313" key="4">
    <source>
        <dbReference type="EMBL" id="GAA0211430.1"/>
    </source>
</evidence>
<dbReference type="InterPro" id="IPR000383">
    <property type="entry name" value="Xaa-Pro-like_dom"/>
</dbReference>
<dbReference type="Proteomes" id="UP001500416">
    <property type="component" value="Unassembled WGS sequence"/>
</dbReference>
<dbReference type="Gene3D" id="3.40.50.1820">
    <property type="entry name" value="alpha/beta hydrolase"/>
    <property type="match status" value="1"/>
</dbReference>
<dbReference type="InterPro" id="IPR013736">
    <property type="entry name" value="Xaa-Pro_dipept_C"/>
</dbReference>
<name>A0ABN0T3W3_9PSEU</name>
<accession>A0ABN0T3W3</accession>
<protein>
    <submittedName>
        <fullName evidence="4">CocE/NonD family hydrolase</fullName>
    </submittedName>
</protein>
<dbReference type="SUPFAM" id="SSF49785">
    <property type="entry name" value="Galactose-binding domain-like"/>
    <property type="match status" value="1"/>
</dbReference>
<evidence type="ECO:0000256" key="1">
    <source>
        <dbReference type="ARBA" id="ARBA00022801"/>
    </source>
</evidence>
<evidence type="ECO:0000313" key="5">
    <source>
        <dbReference type="Proteomes" id="UP001500416"/>
    </source>
</evidence>
<dbReference type="Gene3D" id="2.60.120.260">
    <property type="entry name" value="Galactose-binding domain-like"/>
    <property type="match status" value="1"/>
</dbReference>
<dbReference type="EMBL" id="BAAABU010000001">
    <property type="protein sequence ID" value="GAA0211430.1"/>
    <property type="molecule type" value="Genomic_DNA"/>
</dbReference>